<feature type="region of interest" description="Disordered" evidence="1">
    <location>
        <begin position="1"/>
        <end position="21"/>
    </location>
</feature>
<dbReference type="EMBL" id="PGOL01003664">
    <property type="protein sequence ID" value="PKI40125.1"/>
    <property type="molecule type" value="Genomic_DNA"/>
</dbReference>
<name>A0A2I0I7Z7_PUNGR</name>
<keyword evidence="3" id="KW-1185">Reference proteome</keyword>
<evidence type="ECO:0000313" key="3">
    <source>
        <dbReference type="Proteomes" id="UP000233551"/>
    </source>
</evidence>
<feature type="region of interest" description="Disordered" evidence="1">
    <location>
        <begin position="36"/>
        <end position="56"/>
    </location>
</feature>
<dbReference type="AlphaFoldDB" id="A0A2I0I7Z7"/>
<proteinExistence type="predicted"/>
<sequence length="87" mass="9349">MDPNITTIDPMNKMHPRNSQDSSFRTFYSIIGSEELSRGGPSSAISPMKAQQGLASPSLGSPWDLNFGRAWFSGIAAGGDAEEVMEN</sequence>
<evidence type="ECO:0000256" key="1">
    <source>
        <dbReference type="SAM" id="MobiDB-lite"/>
    </source>
</evidence>
<comment type="caution">
    <text evidence="2">The sequence shown here is derived from an EMBL/GenBank/DDBJ whole genome shotgun (WGS) entry which is preliminary data.</text>
</comment>
<accession>A0A2I0I7Z7</accession>
<dbReference type="Proteomes" id="UP000233551">
    <property type="component" value="Unassembled WGS sequence"/>
</dbReference>
<evidence type="ECO:0000313" key="2">
    <source>
        <dbReference type="EMBL" id="PKI40125.1"/>
    </source>
</evidence>
<gene>
    <name evidence="2" type="ORF">CRG98_039497</name>
</gene>
<reference evidence="2 3" key="1">
    <citation type="submission" date="2017-11" db="EMBL/GenBank/DDBJ databases">
        <title>De-novo sequencing of pomegranate (Punica granatum L.) genome.</title>
        <authorList>
            <person name="Akparov Z."/>
            <person name="Amiraslanov A."/>
            <person name="Hajiyeva S."/>
            <person name="Abbasov M."/>
            <person name="Kaur K."/>
            <person name="Hamwieh A."/>
            <person name="Solovyev V."/>
            <person name="Salamov A."/>
            <person name="Braich B."/>
            <person name="Kosarev P."/>
            <person name="Mahmoud A."/>
            <person name="Hajiyev E."/>
            <person name="Babayeva S."/>
            <person name="Izzatullayeva V."/>
            <person name="Mammadov A."/>
            <person name="Mammadov A."/>
            <person name="Sharifova S."/>
            <person name="Ojaghi J."/>
            <person name="Eynullazada K."/>
            <person name="Bayramov B."/>
            <person name="Abdulazimova A."/>
            <person name="Shahmuradov I."/>
        </authorList>
    </citation>
    <scope>NUCLEOTIDE SEQUENCE [LARGE SCALE GENOMIC DNA]</scope>
    <source>
        <strain evidence="3">cv. AG2017</strain>
        <tissue evidence="2">Leaf</tissue>
    </source>
</reference>
<organism evidence="2 3">
    <name type="scientific">Punica granatum</name>
    <name type="common">Pomegranate</name>
    <dbReference type="NCBI Taxonomy" id="22663"/>
    <lineage>
        <taxon>Eukaryota</taxon>
        <taxon>Viridiplantae</taxon>
        <taxon>Streptophyta</taxon>
        <taxon>Embryophyta</taxon>
        <taxon>Tracheophyta</taxon>
        <taxon>Spermatophyta</taxon>
        <taxon>Magnoliopsida</taxon>
        <taxon>eudicotyledons</taxon>
        <taxon>Gunneridae</taxon>
        <taxon>Pentapetalae</taxon>
        <taxon>rosids</taxon>
        <taxon>malvids</taxon>
        <taxon>Myrtales</taxon>
        <taxon>Lythraceae</taxon>
        <taxon>Punica</taxon>
    </lineage>
</organism>
<protein>
    <submittedName>
        <fullName evidence="2">Uncharacterized protein</fullName>
    </submittedName>
</protein>